<accession>A0A9X3MZQ6</accession>
<feature type="transmembrane region" description="Helical" evidence="7">
    <location>
        <begin position="376"/>
        <end position="398"/>
    </location>
</feature>
<dbReference type="Proteomes" id="UP001149140">
    <property type="component" value="Unassembled WGS sequence"/>
</dbReference>
<feature type="transmembrane region" description="Helical" evidence="7">
    <location>
        <begin position="207"/>
        <end position="228"/>
    </location>
</feature>
<comment type="subcellular location">
    <subcellularLocation>
        <location evidence="1">Cell membrane</location>
        <topology evidence="1">Multi-pass membrane protein</topology>
    </subcellularLocation>
</comment>
<feature type="transmembrane region" description="Helical" evidence="7">
    <location>
        <begin position="654"/>
        <end position="679"/>
    </location>
</feature>
<feature type="transmembrane region" description="Helical" evidence="7">
    <location>
        <begin position="626"/>
        <end position="648"/>
    </location>
</feature>
<evidence type="ECO:0000256" key="6">
    <source>
        <dbReference type="ARBA" id="ARBA00023136"/>
    </source>
</evidence>
<feature type="domain" description="Membrane transport protein MMPL" evidence="8">
    <location>
        <begin position="39"/>
        <end position="376"/>
    </location>
</feature>
<protein>
    <submittedName>
        <fullName evidence="9">MMPL family transporter</fullName>
    </submittedName>
</protein>
<keyword evidence="4 7" id="KW-0812">Transmembrane</keyword>
<feature type="domain" description="Membrane transport protein MMPL" evidence="8">
    <location>
        <begin position="475"/>
        <end position="687"/>
    </location>
</feature>
<name>A0A9X3MZQ6_9ACTN</name>
<dbReference type="Pfam" id="PF03176">
    <property type="entry name" value="MMPL"/>
    <property type="match status" value="2"/>
</dbReference>
<evidence type="ECO:0000313" key="10">
    <source>
        <dbReference type="Proteomes" id="UP001149140"/>
    </source>
</evidence>
<feature type="transmembrane region" description="Helical" evidence="7">
    <location>
        <begin position="540"/>
        <end position="559"/>
    </location>
</feature>
<evidence type="ECO:0000256" key="4">
    <source>
        <dbReference type="ARBA" id="ARBA00022692"/>
    </source>
</evidence>
<evidence type="ECO:0000256" key="5">
    <source>
        <dbReference type="ARBA" id="ARBA00022989"/>
    </source>
</evidence>
<dbReference type="InterPro" id="IPR004869">
    <property type="entry name" value="MMPL_dom"/>
</dbReference>
<feature type="transmembrane region" description="Helical" evidence="7">
    <location>
        <begin position="240"/>
        <end position="260"/>
    </location>
</feature>
<feature type="transmembrane region" description="Helical" evidence="7">
    <location>
        <begin position="579"/>
        <end position="600"/>
    </location>
</feature>
<gene>
    <name evidence="9" type="ORF">OM076_36470</name>
</gene>
<dbReference type="InterPro" id="IPR050545">
    <property type="entry name" value="Mycobact_MmpL"/>
</dbReference>
<feature type="transmembrane region" description="Helical" evidence="7">
    <location>
        <begin position="509"/>
        <end position="528"/>
    </location>
</feature>
<keyword evidence="5 7" id="KW-1133">Transmembrane helix</keyword>
<feature type="transmembrane region" description="Helical" evidence="7">
    <location>
        <begin position="281"/>
        <end position="302"/>
    </location>
</feature>
<dbReference type="GO" id="GO:0005886">
    <property type="term" value="C:plasma membrane"/>
    <property type="evidence" value="ECO:0007669"/>
    <property type="project" value="UniProtKB-SubCell"/>
</dbReference>
<evidence type="ECO:0000256" key="7">
    <source>
        <dbReference type="SAM" id="Phobius"/>
    </source>
</evidence>
<keyword evidence="6 7" id="KW-0472">Membrane</keyword>
<feature type="transmembrane region" description="Helical" evidence="7">
    <location>
        <begin position="308"/>
        <end position="337"/>
    </location>
</feature>
<evidence type="ECO:0000256" key="2">
    <source>
        <dbReference type="ARBA" id="ARBA00010157"/>
    </source>
</evidence>
<dbReference type="PANTHER" id="PTHR33406">
    <property type="entry name" value="MEMBRANE PROTEIN MJ1562-RELATED"/>
    <property type="match status" value="1"/>
</dbReference>
<dbReference type="PANTHER" id="PTHR33406:SF11">
    <property type="entry name" value="MEMBRANE PROTEIN SCO6666-RELATED"/>
    <property type="match status" value="1"/>
</dbReference>
<dbReference type="EMBL" id="JAPDOD010000052">
    <property type="protein sequence ID" value="MDA0165819.1"/>
    <property type="molecule type" value="Genomic_DNA"/>
</dbReference>
<reference evidence="9" key="1">
    <citation type="submission" date="2022-10" db="EMBL/GenBank/DDBJ databases">
        <title>The WGS of Solirubrobacter ginsenosidimutans DSM 21036.</title>
        <authorList>
            <person name="Jiang Z."/>
        </authorList>
    </citation>
    <scope>NUCLEOTIDE SEQUENCE</scope>
    <source>
        <strain evidence="9">DSM 21036</strain>
    </source>
</reference>
<dbReference type="RefSeq" id="WP_270045081.1">
    <property type="nucleotide sequence ID" value="NZ_JAPDOD010000052.1"/>
</dbReference>
<feature type="transmembrane region" description="Helical" evidence="7">
    <location>
        <begin position="181"/>
        <end position="200"/>
    </location>
</feature>
<keyword evidence="10" id="KW-1185">Reference proteome</keyword>
<evidence type="ECO:0000259" key="8">
    <source>
        <dbReference type="Pfam" id="PF03176"/>
    </source>
</evidence>
<comment type="similarity">
    <text evidence="2">Belongs to the resistance-nodulation-cell division (RND) (TC 2.A.6) family. MmpL subfamily.</text>
</comment>
<dbReference type="AlphaFoldDB" id="A0A9X3MZQ6"/>
<keyword evidence="3" id="KW-1003">Cell membrane</keyword>
<proteinExistence type="inferred from homology"/>
<evidence type="ECO:0000256" key="1">
    <source>
        <dbReference type="ARBA" id="ARBA00004651"/>
    </source>
</evidence>
<organism evidence="9 10">
    <name type="scientific">Solirubrobacter ginsenosidimutans</name>
    <dbReference type="NCBI Taxonomy" id="490573"/>
    <lineage>
        <taxon>Bacteria</taxon>
        <taxon>Bacillati</taxon>
        <taxon>Actinomycetota</taxon>
        <taxon>Thermoleophilia</taxon>
        <taxon>Solirubrobacterales</taxon>
        <taxon>Solirubrobacteraceae</taxon>
        <taxon>Solirubrobacter</taxon>
    </lineage>
</organism>
<dbReference type="SUPFAM" id="SSF82866">
    <property type="entry name" value="Multidrug efflux transporter AcrB transmembrane domain"/>
    <property type="match status" value="2"/>
</dbReference>
<evidence type="ECO:0000256" key="3">
    <source>
        <dbReference type="ARBA" id="ARBA00022475"/>
    </source>
</evidence>
<dbReference type="Gene3D" id="1.20.1640.10">
    <property type="entry name" value="Multidrug efflux transporter AcrB transmembrane domain"/>
    <property type="match status" value="2"/>
</dbReference>
<evidence type="ECO:0000313" key="9">
    <source>
        <dbReference type="EMBL" id="MDA0165819.1"/>
    </source>
</evidence>
<sequence>MIFRHRRAIVWCAAVVVLVAAVLALPVFGELGNENDFDDPSAEAVTARNAVNRASGAFATPSVVALVRLGAPVASAQGRERIARVAAALRDPGVASVVAYGPRVGGDGATSEADLLGGGAPADRRLVSKDGRSTYLLATFRQDDLGARTRIEQRVRGIPYVTLGGGVYAARQVSSQVSADIARAELIAFPILFILTLFVFRSAVSALLPLAVGVATILLSFLAIRIVNQFNGMSIFSLNLINGLGLGLAIDYSLFMVSRFREELAGGKDRQAALAATLKTAGRVVAFSAITVAAALAALIVFRQRFLYSMGVGGALCALIAAGVSLTLLPALLGILGEKVNAGGPRRWKEAIAREARAERSGFWYRHSQRVMRRPVLFATASAVLLIALGLPFTTIRFTGIDASVLPKDQSARIVDDAVKNEFPPNETSPVYISVPRGADVASYAARLPAPVAPPRIQDGRIDLIAPGQPLSDEAKAFVREVRAVPAPFERNVGGQTAGFLDQQGSLRAHLPLALAILAATTLIILFVMTRSVVLPVKALVMNLLSLCAAFGLVVLVFQDGHLEWLLAFDSQHAIESSQPVLLFAVAFGLSTDYGVFLLGRIKELHDSGLSNEEAVALGLQRTGRIVTFAAALMVIAIGCFVTASIIFIKQLGFGVAVAVLIDATIVRALLVPALMRLLGDWNWWVPRPLARLLPA</sequence>
<comment type="caution">
    <text evidence="9">The sequence shown here is derived from an EMBL/GenBank/DDBJ whole genome shotgun (WGS) entry which is preliminary data.</text>
</comment>